<name>A0A508Z262_LIMMU</name>
<evidence type="ECO:0000313" key="3">
    <source>
        <dbReference type="Proteomes" id="UP000365705"/>
    </source>
</evidence>
<evidence type="ECO:0000256" key="1">
    <source>
        <dbReference type="SAM" id="Coils"/>
    </source>
</evidence>
<dbReference type="RefSeq" id="WP_155403354.1">
    <property type="nucleotide sequence ID" value="NZ_CABFNH010000033.1"/>
</dbReference>
<protein>
    <submittedName>
        <fullName evidence="2">Uncharacterized protein</fullName>
    </submittedName>
</protein>
<dbReference type="AlphaFoldDB" id="A0A508Z262"/>
<feature type="coiled-coil region" evidence="1">
    <location>
        <begin position="10"/>
        <end position="44"/>
    </location>
</feature>
<keyword evidence="1" id="KW-0175">Coiled coil</keyword>
<sequence length="49" mass="5754">MAQAQQPKNLEEALQVIQQLSEVIQQQNELINQLKVTLQLQQHRQFAKK</sequence>
<organism evidence="2 3">
    <name type="scientific">Limosilactobacillus mucosae</name>
    <name type="common">Lactobacillus mucosae</name>
    <dbReference type="NCBI Taxonomy" id="97478"/>
    <lineage>
        <taxon>Bacteria</taxon>
        <taxon>Bacillati</taxon>
        <taxon>Bacillota</taxon>
        <taxon>Bacilli</taxon>
        <taxon>Lactobacillales</taxon>
        <taxon>Lactobacillaceae</taxon>
        <taxon>Limosilactobacillus</taxon>
    </lineage>
</organism>
<proteinExistence type="predicted"/>
<dbReference type="EMBL" id="CABFNH010000033">
    <property type="protein sequence ID" value="VTZ93609.1"/>
    <property type="molecule type" value="Genomic_DNA"/>
</dbReference>
<gene>
    <name evidence="2" type="ORF">LMUP508_01987</name>
</gene>
<reference evidence="2 3" key="1">
    <citation type="submission" date="2019-06" db="EMBL/GenBank/DDBJ databases">
        <authorList>
            <person name="Rodrigo-Torres L."/>
            <person name="Arahal R. D."/>
            <person name="Lucena T."/>
        </authorList>
    </citation>
    <scope>NUCLEOTIDE SEQUENCE [LARGE SCALE GENOMIC DNA]</scope>
    <source>
        <strain evidence="2 3">INIA P508</strain>
    </source>
</reference>
<evidence type="ECO:0000313" key="2">
    <source>
        <dbReference type="EMBL" id="VTZ93609.1"/>
    </source>
</evidence>
<dbReference type="Proteomes" id="UP000365705">
    <property type="component" value="Unassembled WGS sequence"/>
</dbReference>
<accession>A0A508Z262</accession>